<proteinExistence type="predicted"/>
<sequence length="71" mass="8157">MENCDLTLLIEKTQELLHNGMIDKTDLQPVSDTIEIQKLQGDDGKIYKLSVVIERYDPEKESTMEPYLGDD</sequence>
<keyword evidence="2" id="KW-1185">Reference proteome</keyword>
<accession>A0AAP2DBX0</accession>
<organism evidence="1 2">
    <name type="scientific">Dawidia soli</name>
    <dbReference type="NCBI Taxonomy" id="2782352"/>
    <lineage>
        <taxon>Bacteria</taxon>
        <taxon>Pseudomonadati</taxon>
        <taxon>Bacteroidota</taxon>
        <taxon>Cytophagia</taxon>
        <taxon>Cytophagales</taxon>
        <taxon>Chryseotaleaceae</taxon>
        <taxon>Dawidia</taxon>
    </lineage>
</organism>
<reference evidence="1 2" key="1">
    <citation type="submission" date="2021-05" db="EMBL/GenBank/DDBJ databases">
        <title>A Polyphasic approach of four new species of the genus Ohtaekwangia: Ohtaekwangia histidinii sp. nov., Ohtaekwangia cretensis sp. nov., Ohtaekwangia indiensis sp. nov., Ohtaekwangia reichenbachii sp. nov. from diverse environment.</title>
        <authorList>
            <person name="Octaviana S."/>
        </authorList>
    </citation>
    <scope>NUCLEOTIDE SEQUENCE [LARGE SCALE GENOMIC DNA]</scope>
    <source>
        <strain evidence="1 2">PWU37</strain>
    </source>
</reference>
<protein>
    <submittedName>
        <fullName evidence="1">Uncharacterized protein</fullName>
    </submittedName>
</protein>
<evidence type="ECO:0000313" key="2">
    <source>
        <dbReference type="Proteomes" id="UP001319180"/>
    </source>
</evidence>
<evidence type="ECO:0000313" key="1">
    <source>
        <dbReference type="EMBL" id="MBT1688899.1"/>
    </source>
</evidence>
<comment type="caution">
    <text evidence="1">The sequence shown here is derived from an EMBL/GenBank/DDBJ whole genome shotgun (WGS) entry which is preliminary data.</text>
</comment>
<dbReference type="RefSeq" id="WP_254092125.1">
    <property type="nucleotide sequence ID" value="NZ_JAHESC010000032.1"/>
</dbReference>
<name>A0AAP2DBX0_9BACT</name>
<dbReference type="AlphaFoldDB" id="A0AAP2DBX0"/>
<dbReference type="EMBL" id="JAHESC010000032">
    <property type="protein sequence ID" value="MBT1688899.1"/>
    <property type="molecule type" value="Genomic_DNA"/>
</dbReference>
<gene>
    <name evidence="1" type="ORF">KK078_20185</name>
</gene>
<dbReference type="Proteomes" id="UP001319180">
    <property type="component" value="Unassembled WGS sequence"/>
</dbReference>